<protein>
    <submittedName>
        <fullName evidence="2">Hypothetical_protein</fullName>
    </submittedName>
</protein>
<proteinExistence type="predicted"/>
<gene>
    <name evidence="2" type="ORF">HINF_LOCUS40148</name>
    <name evidence="1" type="ORF">HINF_LOCUS43700</name>
</gene>
<dbReference type="EMBL" id="CATOUU010000869">
    <property type="protein sequence ID" value="CAI9956055.1"/>
    <property type="molecule type" value="Genomic_DNA"/>
</dbReference>
<evidence type="ECO:0000313" key="2">
    <source>
        <dbReference type="EMBL" id="CAL6043589.1"/>
    </source>
</evidence>
<evidence type="ECO:0000313" key="3">
    <source>
        <dbReference type="Proteomes" id="UP001642409"/>
    </source>
</evidence>
<accession>A0AA86QC64</accession>
<comment type="caution">
    <text evidence="1">The sequence shown here is derived from an EMBL/GenBank/DDBJ whole genome shotgun (WGS) entry which is preliminary data.</text>
</comment>
<keyword evidence="3" id="KW-1185">Reference proteome</keyword>
<dbReference type="EMBL" id="CAXDID020000157">
    <property type="protein sequence ID" value="CAL6043589.1"/>
    <property type="molecule type" value="Genomic_DNA"/>
</dbReference>
<dbReference type="AlphaFoldDB" id="A0AA86QC64"/>
<reference evidence="2 3" key="2">
    <citation type="submission" date="2024-07" db="EMBL/GenBank/DDBJ databases">
        <authorList>
            <person name="Akdeniz Z."/>
        </authorList>
    </citation>
    <scope>NUCLEOTIDE SEQUENCE [LARGE SCALE GENOMIC DNA]</scope>
</reference>
<dbReference type="Proteomes" id="UP001642409">
    <property type="component" value="Unassembled WGS sequence"/>
</dbReference>
<sequence length="175" mass="20397">MQANAPGVYPTIWDLHKRVGQTCKRSSLFYKYISRMSKQFYKSDCKTSNTLILTSVQQPYEYIRIQAQVSSLQLLKSIQLGIVNTNQSVSKQLKSETMIYKTSGKMLELTVKFTKTSDGNILHQILRFEYNYILNIRASLLYVRKLPYEQQLMSSVIFNYFCTQHNIQIIVSILK</sequence>
<reference evidence="1" key="1">
    <citation type="submission" date="2023-06" db="EMBL/GenBank/DDBJ databases">
        <authorList>
            <person name="Kurt Z."/>
        </authorList>
    </citation>
    <scope>NUCLEOTIDE SEQUENCE</scope>
</reference>
<name>A0AA86QC64_9EUKA</name>
<evidence type="ECO:0000313" key="1">
    <source>
        <dbReference type="EMBL" id="CAI9956055.1"/>
    </source>
</evidence>
<organism evidence="1">
    <name type="scientific">Hexamita inflata</name>
    <dbReference type="NCBI Taxonomy" id="28002"/>
    <lineage>
        <taxon>Eukaryota</taxon>
        <taxon>Metamonada</taxon>
        <taxon>Diplomonadida</taxon>
        <taxon>Hexamitidae</taxon>
        <taxon>Hexamitinae</taxon>
        <taxon>Hexamita</taxon>
    </lineage>
</organism>